<dbReference type="Proteomes" id="UP000058613">
    <property type="component" value="Chromosome"/>
</dbReference>
<dbReference type="InterPro" id="IPR004518">
    <property type="entry name" value="MazG-like_dom"/>
</dbReference>
<dbReference type="AlphaFoldDB" id="A0A0P0N2P4"/>
<dbReference type="STRING" id="1273541.Pyrde_0547"/>
<keyword evidence="3" id="KW-0378">Hydrolase</keyword>
<dbReference type="PANTHER" id="PTHR42702">
    <property type="entry name" value="NUCLEOTIDE PYROPHOSPHOHYDROLASE"/>
    <property type="match status" value="1"/>
</dbReference>
<dbReference type="EMBL" id="NCQP01000007">
    <property type="protein sequence ID" value="OWJ54057.1"/>
    <property type="molecule type" value="Genomic_DNA"/>
</dbReference>
<organism evidence="2 4">
    <name type="scientific">Pyrodictium delaneyi</name>
    <dbReference type="NCBI Taxonomy" id="1273541"/>
    <lineage>
        <taxon>Archaea</taxon>
        <taxon>Thermoproteota</taxon>
        <taxon>Thermoprotei</taxon>
        <taxon>Desulfurococcales</taxon>
        <taxon>Pyrodictiaceae</taxon>
        <taxon>Pyrodictium</taxon>
    </lineage>
</organism>
<proteinExistence type="predicted"/>
<feature type="domain" description="NTP pyrophosphohydrolase MazG-like" evidence="1">
    <location>
        <begin position="26"/>
        <end position="75"/>
    </location>
</feature>
<dbReference type="OrthoDB" id="49823at2157"/>
<dbReference type="GO" id="GO:0016787">
    <property type="term" value="F:hydrolase activity"/>
    <property type="evidence" value="ECO:0007669"/>
    <property type="project" value="UniProtKB-KW"/>
</dbReference>
<dbReference type="Pfam" id="PF03819">
    <property type="entry name" value="MazG"/>
    <property type="match status" value="1"/>
</dbReference>
<accession>A0A0P0N2P4</accession>
<evidence type="ECO:0000313" key="4">
    <source>
        <dbReference type="Proteomes" id="UP000058613"/>
    </source>
</evidence>
<dbReference type="RefSeq" id="WP_055408010.1">
    <property type="nucleotide sequence ID" value="NZ_CP013011.1"/>
</dbReference>
<dbReference type="EMBL" id="CP013011">
    <property type="protein sequence ID" value="ALL00597.1"/>
    <property type="molecule type" value="Genomic_DNA"/>
</dbReference>
<evidence type="ECO:0000259" key="1">
    <source>
        <dbReference type="Pfam" id="PF03819"/>
    </source>
</evidence>
<evidence type="ECO:0000313" key="5">
    <source>
        <dbReference type="Proteomes" id="UP000196694"/>
    </source>
</evidence>
<evidence type="ECO:0000313" key="2">
    <source>
        <dbReference type="EMBL" id="ALL00597.1"/>
    </source>
</evidence>
<gene>
    <name evidence="3" type="ORF">Pdsh_09335</name>
    <name evidence="2" type="ORF">Pyrde_0547</name>
</gene>
<dbReference type="GeneID" id="26098882"/>
<dbReference type="Gene3D" id="1.10.287.1080">
    <property type="entry name" value="MazG-like"/>
    <property type="match status" value="1"/>
</dbReference>
<dbReference type="Proteomes" id="UP000196694">
    <property type="component" value="Unassembled WGS sequence"/>
</dbReference>
<sequence>MELSCIQRAMEKAFRHRDVGRGLYATFTWLVEEVGELGEALLKGDRKQIAEEIADVIAWTLSLAAMVGIDAEEALRVKYSSELNAASCLDNQIDNQNNKTVDKKDRKES</sequence>
<name>A0A0P0N2P4_9CREN</name>
<dbReference type="KEGG" id="pdl:Pyrde_0547"/>
<reference evidence="2 4" key="1">
    <citation type="submission" date="2015-10" db="EMBL/GenBank/DDBJ databases">
        <title>Complete genome sequence of hyperthermophilic archaeon Pyrodictium delaneyi Su06.</title>
        <authorList>
            <person name="Jung J.-H."/>
            <person name="Lin J."/>
            <person name="Holden J.F."/>
            <person name="Park C.-S."/>
        </authorList>
    </citation>
    <scope>NUCLEOTIDE SEQUENCE [LARGE SCALE GENOMIC DNA]</scope>
    <source>
        <strain evidence="2 4">Su06</strain>
    </source>
</reference>
<reference evidence="3 5" key="2">
    <citation type="submission" date="2017-05" db="EMBL/GenBank/DDBJ databases">
        <title>The draft genome of the hyperthermophilic archaeon 'Pyrodictium delaneyi strain Hulk', an iron and nitrate reducer, reveals the capacity for sulfate reduction.</title>
        <authorList>
            <person name="Demey L.M."/>
            <person name="Miller C."/>
            <person name="Manzella M."/>
            <person name="Reguera G."/>
            <person name="Kashefi K."/>
        </authorList>
    </citation>
    <scope>NUCLEOTIDE SEQUENCE [LARGE SCALE GENOMIC DNA]</scope>
    <source>
        <strain evidence="3 5">Hulk</strain>
    </source>
</reference>
<dbReference type="SUPFAM" id="SSF101386">
    <property type="entry name" value="all-alpha NTP pyrophosphatases"/>
    <property type="match status" value="1"/>
</dbReference>
<protein>
    <submittedName>
        <fullName evidence="3">Nucleotide pyrophosphohydrolase</fullName>
    </submittedName>
</protein>
<dbReference type="PATRIC" id="fig|1273541.4.peg.594"/>
<evidence type="ECO:0000313" key="3">
    <source>
        <dbReference type="EMBL" id="OWJ54057.1"/>
    </source>
</evidence>
<keyword evidence="5" id="KW-1185">Reference proteome</keyword>
<dbReference type="PANTHER" id="PTHR42702:SF1">
    <property type="entry name" value="REGULATORY PROTEIN FOR BETA-LACTAMASE"/>
    <property type="match status" value="1"/>
</dbReference>